<dbReference type="SUPFAM" id="SSF140731">
    <property type="entry name" value="PA2201 C-terminal domain-like"/>
    <property type="match status" value="1"/>
</dbReference>
<dbReference type="Proteomes" id="UP000001417">
    <property type="component" value="Chromosome"/>
</dbReference>
<feature type="domain" description="PoNi N-terminal" evidence="1">
    <location>
        <begin position="5"/>
        <end position="128"/>
    </location>
</feature>
<protein>
    <recommendedName>
        <fullName evidence="5">DUF1911 domain-containing protein</fullName>
    </recommendedName>
</protein>
<feature type="domain" description="PoNi C-terminal" evidence="2">
    <location>
        <begin position="136"/>
        <end position="243"/>
    </location>
</feature>
<dbReference type="InterPro" id="IPR028983">
    <property type="entry name" value="PA2201-like_C"/>
</dbReference>
<name>Q81BX0_BACCR</name>
<organism evidence="3 4">
    <name type="scientific">Bacillus cereus (strain ATCC 14579 / DSM 31 / CCUG 7414 / JCM 2152 / NBRC 15305 / NCIMB 9373 / NCTC 2599 / NRRL B-3711)</name>
    <dbReference type="NCBI Taxonomy" id="226900"/>
    <lineage>
        <taxon>Bacteria</taxon>
        <taxon>Bacillati</taxon>
        <taxon>Bacillota</taxon>
        <taxon>Bacilli</taxon>
        <taxon>Bacillales</taxon>
        <taxon>Bacillaceae</taxon>
        <taxon>Bacillus</taxon>
        <taxon>Bacillus cereus group</taxon>
    </lineage>
</organism>
<dbReference type="EMBL" id="AE016877">
    <property type="protein sequence ID" value="AAP09967.1"/>
    <property type="molecule type" value="Genomic_DNA"/>
</dbReference>
<dbReference type="Pfam" id="PF08928">
    <property type="entry name" value="PoNi_N"/>
    <property type="match status" value="1"/>
</dbReference>
<dbReference type="Gene3D" id="1.10.3920.10">
    <property type="entry name" value="PA2201 C-terminal domain-like"/>
    <property type="match status" value="1"/>
</dbReference>
<dbReference type="AlphaFoldDB" id="Q81BX0"/>
<dbReference type="PATRIC" id="fig|226900.8.peg.3095"/>
<gene>
    <name evidence="3" type="ordered locus">BC_3020</name>
</gene>
<evidence type="ECO:0000259" key="2">
    <source>
        <dbReference type="Pfam" id="PF08929"/>
    </source>
</evidence>
<dbReference type="HOGENOM" id="CLU_065489_0_0_9"/>
<reference evidence="3 4" key="1">
    <citation type="journal article" date="2003" name="Nature">
        <title>Genome sequence of Bacillus cereus and comparative analysis with Bacillus anthracis.</title>
        <authorList>
            <person name="Ivanova N."/>
            <person name="Sorokin A."/>
            <person name="Anderson I."/>
            <person name="Galleron N."/>
            <person name="Candelon B."/>
            <person name="Kapatral V."/>
            <person name="Bhattacharyya A."/>
            <person name="Reznik G."/>
            <person name="Mikhailova N."/>
            <person name="Lapidus A."/>
            <person name="Chu L."/>
            <person name="Mazur M."/>
            <person name="Goltsman E."/>
            <person name="Larsen N."/>
            <person name="D'Souza M."/>
            <person name="Walunas T."/>
            <person name="Grechkin Y."/>
            <person name="Pusch G."/>
            <person name="Haselkorn R."/>
            <person name="Fonstein M."/>
            <person name="Ehrlich S.D."/>
            <person name="Overbeek R."/>
            <person name="Kyrpides N."/>
        </authorList>
    </citation>
    <scope>NUCLEOTIDE SEQUENCE [LARGE SCALE GENOMIC DNA]</scope>
    <source>
        <strain evidence="4">ATCC 14579 / DSM 31 / CCUG 7414 / JCM 2152 / NBRC 15305 / NCIMB 9373 / NCTC 2599 / NRRL B-3711</strain>
    </source>
</reference>
<dbReference type="InterPro" id="IPR015024">
    <property type="entry name" value="PoNi_N"/>
</dbReference>
<dbReference type="InterPro" id="IPR015025">
    <property type="entry name" value="PoNi_C"/>
</dbReference>
<evidence type="ECO:0008006" key="5">
    <source>
        <dbReference type="Google" id="ProtNLM"/>
    </source>
</evidence>
<evidence type="ECO:0000259" key="1">
    <source>
        <dbReference type="Pfam" id="PF08928"/>
    </source>
</evidence>
<sequence length="418" mass="49481">MNDMRDHLCIEEKCKKGIEYHKKFIEKNRVKIKSLKEDEKNGIQRYPNDNNSIIEGTYLSNFNYALDDIIAKYSLGENIHTMEADFENALIDLGHIGEREVGYLNLIWMISLGILLETEKKNLVSLAKLVEKENMNDAVIDFLLCASDIGYTKMTNRYYKENPYAKTREIIELAQTDKKEASKRLQTYMEKEWFKGHYDYEWKNAHKEPGYVGYWSFETAAIVKILGLDDTSLKDNNHYPYDLAHYKNEMKFKHIDLSEYHYEDETEEIEDIVEGIEHNPALENIIPPKWHSLVNELIHDYENMDDSSFYEKYKKTIGIGQVWFLPQEYEEENEQKNLLGSLIVFALTVRDYILQLDYKDDLEDYIDNLKNFWNVSETKLVQFILENDQNYYAWVPKEASIPNMYEVKIESVDVEEVL</sequence>
<accession>Q81BX0</accession>
<evidence type="ECO:0000313" key="4">
    <source>
        <dbReference type="Proteomes" id="UP000001417"/>
    </source>
</evidence>
<evidence type="ECO:0000313" key="3">
    <source>
        <dbReference type="EMBL" id="AAP09967.1"/>
    </source>
</evidence>
<dbReference type="Pfam" id="PF08929">
    <property type="entry name" value="PoNi_C"/>
    <property type="match status" value="1"/>
</dbReference>
<keyword evidence="4" id="KW-1185">Reference proteome</keyword>
<proteinExistence type="predicted"/>
<dbReference type="KEGG" id="bce:BC3020"/>